<reference evidence="4" key="1">
    <citation type="submission" date="2023-06" db="EMBL/GenBank/DDBJ databases">
        <authorList>
            <person name="Delattre M."/>
        </authorList>
    </citation>
    <scope>NUCLEOTIDE SEQUENCE</scope>
    <source>
        <strain evidence="4">AF72</strain>
    </source>
</reference>
<name>A0AA36DH36_9BILA</name>
<gene>
    <name evidence="4" type="ORF">MSPICULIGERA_LOCUS24247</name>
    <name evidence="3" type="ORF">MSPICULIGERA_LOCUS6931</name>
</gene>
<accession>A0AA36DH36</accession>
<dbReference type="EMBL" id="CATQJA010001737">
    <property type="protein sequence ID" value="CAJ0568412.1"/>
    <property type="molecule type" value="Genomic_DNA"/>
</dbReference>
<feature type="transmembrane region" description="Helical" evidence="1">
    <location>
        <begin position="128"/>
        <end position="145"/>
    </location>
</feature>
<organism evidence="4 5">
    <name type="scientific">Mesorhabditis spiculigera</name>
    <dbReference type="NCBI Taxonomy" id="96644"/>
    <lineage>
        <taxon>Eukaryota</taxon>
        <taxon>Metazoa</taxon>
        <taxon>Ecdysozoa</taxon>
        <taxon>Nematoda</taxon>
        <taxon>Chromadorea</taxon>
        <taxon>Rhabditida</taxon>
        <taxon>Rhabditina</taxon>
        <taxon>Rhabditomorpha</taxon>
        <taxon>Rhabditoidea</taxon>
        <taxon>Rhabditidae</taxon>
        <taxon>Mesorhabditinae</taxon>
        <taxon>Mesorhabditis</taxon>
    </lineage>
</organism>
<evidence type="ECO:0000256" key="1">
    <source>
        <dbReference type="SAM" id="Phobius"/>
    </source>
</evidence>
<evidence type="ECO:0000313" key="3">
    <source>
        <dbReference type="EMBL" id="CAJ0568412.1"/>
    </source>
</evidence>
<keyword evidence="2" id="KW-0732">Signal</keyword>
<evidence type="ECO:0000313" key="4">
    <source>
        <dbReference type="EMBL" id="CAJ0586240.1"/>
    </source>
</evidence>
<evidence type="ECO:0000313" key="5">
    <source>
        <dbReference type="Proteomes" id="UP001177023"/>
    </source>
</evidence>
<keyword evidence="1" id="KW-1133">Transmembrane helix</keyword>
<feature type="non-terminal residue" evidence="4">
    <location>
        <position position="147"/>
    </location>
</feature>
<protein>
    <submittedName>
        <fullName evidence="4">Uncharacterized protein</fullName>
    </submittedName>
</protein>
<keyword evidence="1" id="KW-0472">Membrane</keyword>
<keyword evidence="5" id="KW-1185">Reference proteome</keyword>
<sequence length="147" mass="15878">MLPRALLFFLSHLSSIVWGLKCLSGHPTVPAVCQSLSYCVTIRNAKGSIQRACDGNGVNQLSLCAFNLAVRRPPGGGGVPSDYALYPSKSSNRYSPASTQQLCYNGGDLGEICCCQWEYCNGIPRNTPIALAFLIPIVFLFIGGYRL</sequence>
<proteinExistence type="predicted"/>
<dbReference type="EMBL" id="CATQJA010002707">
    <property type="protein sequence ID" value="CAJ0586240.1"/>
    <property type="molecule type" value="Genomic_DNA"/>
</dbReference>
<feature type="signal peptide" evidence="2">
    <location>
        <begin position="1"/>
        <end position="19"/>
    </location>
</feature>
<evidence type="ECO:0000256" key="2">
    <source>
        <dbReference type="SAM" id="SignalP"/>
    </source>
</evidence>
<dbReference type="Proteomes" id="UP001177023">
    <property type="component" value="Unassembled WGS sequence"/>
</dbReference>
<comment type="caution">
    <text evidence="4">The sequence shown here is derived from an EMBL/GenBank/DDBJ whole genome shotgun (WGS) entry which is preliminary data.</text>
</comment>
<feature type="chain" id="PRO_5041588896" evidence="2">
    <location>
        <begin position="20"/>
        <end position="147"/>
    </location>
</feature>
<keyword evidence="1" id="KW-0812">Transmembrane</keyword>
<dbReference type="AlphaFoldDB" id="A0AA36DH36"/>